<feature type="compositionally biased region" description="Low complexity" evidence="1">
    <location>
        <begin position="33"/>
        <end position="56"/>
    </location>
</feature>
<evidence type="ECO:0000313" key="3">
    <source>
        <dbReference type="Proteomes" id="UP000762676"/>
    </source>
</evidence>
<dbReference type="AlphaFoldDB" id="A0AAV4EPQ9"/>
<reference evidence="2 3" key="1">
    <citation type="journal article" date="2021" name="Elife">
        <title>Chloroplast acquisition without the gene transfer in kleptoplastic sea slugs, Plakobranchus ocellatus.</title>
        <authorList>
            <person name="Maeda T."/>
            <person name="Takahashi S."/>
            <person name="Yoshida T."/>
            <person name="Shimamura S."/>
            <person name="Takaki Y."/>
            <person name="Nagai Y."/>
            <person name="Toyoda A."/>
            <person name="Suzuki Y."/>
            <person name="Arimoto A."/>
            <person name="Ishii H."/>
            <person name="Satoh N."/>
            <person name="Nishiyama T."/>
            <person name="Hasebe M."/>
            <person name="Maruyama T."/>
            <person name="Minagawa J."/>
            <person name="Obokata J."/>
            <person name="Shigenobu S."/>
        </authorList>
    </citation>
    <scope>NUCLEOTIDE SEQUENCE [LARGE SCALE GENOMIC DNA]</scope>
</reference>
<proteinExistence type="predicted"/>
<feature type="region of interest" description="Disordered" evidence="1">
    <location>
        <begin position="1"/>
        <end position="79"/>
    </location>
</feature>
<gene>
    <name evidence="2" type="ORF">ElyMa_000134400</name>
</gene>
<evidence type="ECO:0000313" key="2">
    <source>
        <dbReference type="EMBL" id="GFR62595.1"/>
    </source>
</evidence>
<organism evidence="2 3">
    <name type="scientific">Elysia marginata</name>
    <dbReference type="NCBI Taxonomy" id="1093978"/>
    <lineage>
        <taxon>Eukaryota</taxon>
        <taxon>Metazoa</taxon>
        <taxon>Spiralia</taxon>
        <taxon>Lophotrochozoa</taxon>
        <taxon>Mollusca</taxon>
        <taxon>Gastropoda</taxon>
        <taxon>Heterobranchia</taxon>
        <taxon>Euthyneura</taxon>
        <taxon>Panpulmonata</taxon>
        <taxon>Sacoglossa</taxon>
        <taxon>Placobranchoidea</taxon>
        <taxon>Plakobranchidae</taxon>
        <taxon>Elysia</taxon>
    </lineage>
</organism>
<protein>
    <submittedName>
        <fullName evidence="2">Uncharacterized protein</fullName>
    </submittedName>
</protein>
<keyword evidence="3" id="KW-1185">Reference proteome</keyword>
<sequence length="148" mass="15770">MRGNRAGAASSSSTSSSSLPRRGQALPSQLVPAAAAASPGESSSSSSVSDTTAAATKLGGPPLVLAPVSQINRSPRKNSRTEAALAAAEKATKFDPDYYNPDGSLRTMHKLPHFEQSYAQAMQARYIRHTKPIEREQELSVQQIFDKK</sequence>
<evidence type="ECO:0000256" key="1">
    <source>
        <dbReference type="SAM" id="MobiDB-lite"/>
    </source>
</evidence>
<dbReference type="PANTHER" id="PTHR36871">
    <property type="entry name" value="COILED-COIL DOMAIN-CONTAINING PROTEIN 190"/>
    <property type="match status" value="1"/>
</dbReference>
<dbReference type="InterPro" id="IPR031525">
    <property type="entry name" value="CC190"/>
</dbReference>
<dbReference type="Proteomes" id="UP000762676">
    <property type="component" value="Unassembled WGS sequence"/>
</dbReference>
<dbReference type="EMBL" id="BMAT01000247">
    <property type="protein sequence ID" value="GFR62595.1"/>
    <property type="molecule type" value="Genomic_DNA"/>
</dbReference>
<accession>A0AAV4EPQ9</accession>
<dbReference type="PANTHER" id="PTHR36871:SF1">
    <property type="entry name" value="COILED-COIL DOMAIN-CONTAINING PROTEIN 190"/>
    <property type="match status" value="1"/>
</dbReference>
<comment type="caution">
    <text evidence="2">The sequence shown here is derived from an EMBL/GenBank/DDBJ whole genome shotgun (WGS) entry which is preliminary data.</text>
</comment>
<name>A0AAV4EPQ9_9GAST</name>